<gene>
    <name evidence="10" type="primary">tolC</name>
    <name evidence="10" type="ORF">NCTC12219_00580</name>
</gene>
<dbReference type="GO" id="GO:0009279">
    <property type="term" value="C:cell outer membrane"/>
    <property type="evidence" value="ECO:0007669"/>
    <property type="project" value="UniProtKB-SubCell"/>
</dbReference>
<dbReference type="GO" id="GO:1990281">
    <property type="term" value="C:efflux pump complex"/>
    <property type="evidence" value="ECO:0007669"/>
    <property type="project" value="TreeGrafter"/>
</dbReference>
<dbReference type="GO" id="GO:0015288">
    <property type="term" value="F:porin activity"/>
    <property type="evidence" value="ECO:0007669"/>
    <property type="project" value="TreeGrafter"/>
</dbReference>
<keyword evidence="7" id="KW-0998">Cell outer membrane</keyword>
<evidence type="ECO:0000256" key="3">
    <source>
        <dbReference type="ARBA" id="ARBA00022448"/>
    </source>
</evidence>
<dbReference type="PANTHER" id="PTHR30026">
    <property type="entry name" value="OUTER MEMBRANE PROTEIN TOLC"/>
    <property type="match status" value="1"/>
</dbReference>
<protein>
    <submittedName>
        <fullName evidence="10">Outer membrane efflux protein</fullName>
    </submittedName>
</protein>
<keyword evidence="3" id="KW-0813">Transport</keyword>
<feature type="chain" id="PRO_5016888067" evidence="9">
    <location>
        <begin position="20"/>
        <end position="472"/>
    </location>
</feature>
<keyword evidence="5" id="KW-0812">Transmembrane</keyword>
<name>A0A377JSA1_9HELI</name>
<dbReference type="Proteomes" id="UP000255103">
    <property type="component" value="Unassembled WGS sequence"/>
</dbReference>
<dbReference type="InterPro" id="IPR051906">
    <property type="entry name" value="TolC-like"/>
</dbReference>
<dbReference type="InterPro" id="IPR003423">
    <property type="entry name" value="OMP_efflux"/>
</dbReference>
<evidence type="ECO:0000256" key="2">
    <source>
        <dbReference type="ARBA" id="ARBA00007613"/>
    </source>
</evidence>
<evidence type="ECO:0000256" key="4">
    <source>
        <dbReference type="ARBA" id="ARBA00022452"/>
    </source>
</evidence>
<feature type="signal peptide" evidence="9">
    <location>
        <begin position="1"/>
        <end position="19"/>
    </location>
</feature>
<dbReference type="Gene3D" id="1.20.1600.10">
    <property type="entry name" value="Outer membrane efflux proteins (OEP)"/>
    <property type="match status" value="1"/>
</dbReference>
<reference evidence="10 11" key="1">
    <citation type="submission" date="2018-06" db="EMBL/GenBank/DDBJ databases">
        <authorList>
            <consortium name="Pathogen Informatics"/>
            <person name="Doyle S."/>
        </authorList>
    </citation>
    <scope>NUCLEOTIDE SEQUENCE [LARGE SCALE GENOMIC DNA]</scope>
    <source>
        <strain evidence="10 11">NCTC12219</strain>
    </source>
</reference>
<evidence type="ECO:0000256" key="9">
    <source>
        <dbReference type="SAM" id="SignalP"/>
    </source>
</evidence>
<dbReference type="AlphaFoldDB" id="A0A377JSA1"/>
<keyword evidence="4" id="KW-1134">Transmembrane beta strand</keyword>
<comment type="subcellular location">
    <subcellularLocation>
        <location evidence="1">Cell outer membrane</location>
    </subcellularLocation>
</comment>
<proteinExistence type="inferred from homology"/>
<sequence>MMRKSIVCIALVFASQMFAEIQNDNFESEKVYRFEEIESTKDNLQIQGSSQTPTNKGEADKTSGRLFTLAELLEGAKKNYNLEAKELAILQAQAVNRAAYGEFLPTLDGAYQYQDTDNPSMRLKAHTSSAKANWEIFSGFKTYNKVREKGSLYRASIEDKEHTKDQLFLNIIEQYYGYFTNHAQLLSLEQKRTQLESNIRRVERLYNAGLTTIDDVESLRAEVLATEHELANIKMEIEKNKFMLSLLSQSEVEALERKTIKTPLFKLDENRHDLNMLNFQAQSAKYQARQINYLPIVSVSDTYVINSDITKNGSLAFKDLPPGMSANDMLPMIQRSFPLNQNQIMISATIHLDALTIYRQNEAARLAYMKSLKELAYKKEEQKKDERMYRKSLEIAVAKIKASEAALRSANIAFDNVAKKYDAQILNFTDYLQSLTKKVEAEATYNQALNNYEMQKAYYIYYSGQDLAQHIE</sequence>
<evidence type="ECO:0000256" key="1">
    <source>
        <dbReference type="ARBA" id="ARBA00004442"/>
    </source>
</evidence>
<feature type="coiled-coil region" evidence="8">
    <location>
        <begin position="185"/>
        <end position="236"/>
    </location>
</feature>
<dbReference type="Pfam" id="PF02321">
    <property type="entry name" value="OEP"/>
    <property type="match status" value="1"/>
</dbReference>
<dbReference type="SUPFAM" id="SSF56954">
    <property type="entry name" value="Outer membrane efflux proteins (OEP)"/>
    <property type="match status" value="1"/>
</dbReference>
<keyword evidence="6" id="KW-0472">Membrane</keyword>
<keyword evidence="9" id="KW-0732">Signal</keyword>
<evidence type="ECO:0000313" key="11">
    <source>
        <dbReference type="Proteomes" id="UP000255103"/>
    </source>
</evidence>
<evidence type="ECO:0000313" key="10">
    <source>
        <dbReference type="EMBL" id="STP10704.1"/>
    </source>
</evidence>
<organism evidence="10 11">
    <name type="scientific">Helicobacter cinaedi</name>
    <dbReference type="NCBI Taxonomy" id="213"/>
    <lineage>
        <taxon>Bacteria</taxon>
        <taxon>Pseudomonadati</taxon>
        <taxon>Campylobacterota</taxon>
        <taxon>Epsilonproteobacteria</taxon>
        <taxon>Campylobacterales</taxon>
        <taxon>Helicobacteraceae</taxon>
        <taxon>Helicobacter</taxon>
    </lineage>
</organism>
<keyword evidence="8" id="KW-0175">Coiled coil</keyword>
<dbReference type="PANTHER" id="PTHR30026:SF20">
    <property type="entry name" value="OUTER MEMBRANE PROTEIN TOLC"/>
    <property type="match status" value="1"/>
</dbReference>
<dbReference type="EMBL" id="UGHX01000001">
    <property type="protein sequence ID" value="STP10704.1"/>
    <property type="molecule type" value="Genomic_DNA"/>
</dbReference>
<evidence type="ECO:0000256" key="5">
    <source>
        <dbReference type="ARBA" id="ARBA00022692"/>
    </source>
</evidence>
<evidence type="ECO:0000256" key="8">
    <source>
        <dbReference type="SAM" id="Coils"/>
    </source>
</evidence>
<comment type="similarity">
    <text evidence="2">Belongs to the outer membrane factor (OMF) (TC 1.B.17) family.</text>
</comment>
<dbReference type="GO" id="GO:0015562">
    <property type="term" value="F:efflux transmembrane transporter activity"/>
    <property type="evidence" value="ECO:0007669"/>
    <property type="project" value="InterPro"/>
</dbReference>
<evidence type="ECO:0000256" key="7">
    <source>
        <dbReference type="ARBA" id="ARBA00023237"/>
    </source>
</evidence>
<dbReference type="RefSeq" id="WP_115721485.1">
    <property type="nucleotide sequence ID" value="NZ_UGHX01000001.1"/>
</dbReference>
<accession>A0A377JSA1</accession>
<evidence type="ECO:0000256" key="6">
    <source>
        <dbReference type="ARBA" id="ARBA00023136"/>
    </source>
</evidence>